<feature type="signal peptide" evidence="1">
    <location>
        <begin position="1"/>
        <end position="27"/>
    </location>
</feature>
<keyword evidence="3" id="KW-1185">Reference proteome</keyword>
<dbReference type="Proteomes" id="UP000319383">
    <property type="component" value="Chromosome"/>
</dbReference>
<dbReference type="AlphaFoldDB" id="A0A517ZIL8"/>
<sequence length="180" mass="19107" precursor="true">MWNVKATKAALALVIGSTTLFALTTFAADSAGQPSNHFRVRVTDVIAVDDSVVKQMQIEAKPGCKAEITSDKKGGGGLWTTAGKVEDKGLGLITVTILVDRVEWKAGEVNALKFLMAIDGNNSKALMSDSGPMSAGKQLNELLSVAMKSGEYEYGKTVPLLKFKDKTYSLTVTAPPASPR</sequence>
<keyword evidence="1" id="KW-0732">Signal</keyword>
<reference evidence="2 3" key="1">
    <citation type="submission" date="2019-02" db="EMBL/GenBank/DDBJ databases">
        <title>Deep-cultivation of Planctomycetes and their phenomic and genomic characterization uncovers novel biology.</title>
        <authorList>
            <person name="Wiegand S."/>
            <person name="Jogler M."/>
            <person name="Boedeker C."/>
            <person name="Pinto D."/>
            <person name="Vollmers J."/>
            <person name="Rivas-Marin E."/>
            <person name="Kohn T."/>
            <person name="Peeters S.H."/>
            <person name="Heuer A."/>
            <person name="Rast P."/>
            <person name="Oberbeckmann S."/>
            <person name="Bunk B."/>
            <person name="Jeske O."/>
            <person name="Meyerdierks A."/>
            <person name="Storesund J.E."/>
            <person name="Kallscheuer N."/>
            <person name="Luecker S."/>
            <person name="Lage O.M."/>
            <person name="Pohl T."/>
            <person name="Merkel B.J."/>
            <person name="Hornburger P."/>
            <person name="Mueller R.-W."/>
            <person name="Bruemmer F."/>
            <person name="Labrenz M."/>
            <person name="Spormann A.M."/>
            <person name="Op den Camp H."/>
            <person name="Overmann J."/>
            <person name="Amann R."/>
            <person name="Jetten M.S.M."/>
            <person name="Mascher T."/>
            <person name="Medema M.H."/>
            <person name="Devos D.P."/>
            <person name="Kaster A.-K."/>
            <person name="Ovreas L."/>
            <person name="Rohde M."/>
            <person name="Galperin M.Y."/>
            <person name="Jogler C."/>
        </authorList>
    </citation>
    <scope>NUCLEOTIDE SEQUENCE [LARGE SCALE GENOMIC DNA]</scope>
    <source>
        <strain evidence="2 3">Mal52</strain>
    </source>
</reference>
<protein>
    <submittedName>
        <fullName evidence="2">Uncharacterized protein</fullName>
    </submittedName>
</protein>
<feature type="chain" id="PRO_5022094597" evidence="1">
    <location>
        <begin position="28"/>
        <end position="180"/>
    </location>
</feature>
<gene>
    <name evidence="2" type="ORF">Mal52_07740</name>
</gene>
<evidence type="ECO:0000256" key="1">
    <source>
        <dbReference type="SAM" id="SignalP"/>
    </source>
</evidence>
<name>A0A517ZIL8_9PLAN</name>
<proteinExistence type="predicted"/>
<dbReference type="RefSeq" id="WP_145374382.1">
    <property type="nucleotide sequence ID" value="NZ_CP036276.1"/>
</dbReference>
<accession>A0A517ZIL8</accession>
<dbReference type="EMBL" id="CP036276">
    <property type="protein sequence ID" value="QDU42318.1"/>
    <property type="molecule type" value="Genomic_DNA"/>
</dbReference>
<organism evidence="2 3">
    <name type="scientific">Symmachiella dynata</name>
    <dbReference type="NCBI Taxonomy" id="2527995"/>
    <lineage>
        <taxon>Bacteria</taxon>
        <taxon>Pseudomonadati</taxon>
        <taxon>Planctomycetota</taxon>
        <taxon>Planctomycetia</taxon>
        <taxon>Planctomycetales</taxon>
        <taxon>Planctomycetaceae</taxon>
        <taxon>Symmachiella</taxon>
    </lineage>
</organism>
<evidence type="ECO:0000313" key="2">
    <source>
        <dbReference type="EMBL" id="QDU42318.1"/>
    </source>
</evidence>
<dbReference type="KEGG" id="sdyn:Mal52_07740"/>
<evidence type="ECO:0000313" key="3">
    <source>
        <dbReference type="Proteomes" id="UP000319383"/>
    </source>
</evidence>